<dbReference type="AlphaFoldDB" id="A0A7S4QIF6"/>
<evidence type="ECO:0000313" key="3">
    <source>
        <dbReference type="EMBL" id="CAE4584697.1"/>
    </source>
</evidence>
<feature type="chain" id="PRO_5030739745" evidence="2">
    <location>
        <begin position="24"/>
        <end position="124"/>
    </location>
</feature>
<name>A0A7S4QIF6_9STRA</name>
<feature type="signal peptide" evidence="2">
    <location>
        <begin position="1"/>
        <end position="23"/>
    </location>
</feature>
<reference evidence="3" key="1">
    <citation type="submission" date="2021-01" db="EMBL/GenBank/DDBJ databases">
        <authorList>
            <person name="Corre E."/>
            <person name="Pelletier E."/>
            <person name="Niang G."/>
            <person name="Scheremetjew M."/>
            <person name="Finn R."/>
            <person name="Kale V."/>
            <person name="Holt S."/>
            <person name="Cochrane G."/>
            <person name="Meng A."/>
            <person name="Brown T."/>
            <person name="Cohen L."/>
        </authorList>
    </citation>
    <scope>NUCLEOTIDE SEQUENCE</scope>
    <source>
        <strain evidence="3">GSO104</strain>
    </source>
</reference>
<feature type="compositionally biased region" description="Basic residues" evidence="1">
    <location>
        <begin position="37"/>
        <end position="58"/>
    </location>
</feature>
<gene>
    <name evidence="3" type="ORF">DBRI00130_LOCUS3330</name>
</gene>
<proteinExistence type="predicted"/>
<protein>
    <submittedName>
        <fullName evidence="3">Uncharacterized protein</fullName>
    </submittedName>
</protein>
<dbReference type="EMBL" id="HBNS01004102">
    <property type="protein sequence ID" value="CAE4584697.1"/>
    <property type="molecule type" value="Transcribed_RNA"/>
</dbReference>
<feature type="region of interest" description="Disordered" evidence="1">
    <location>
        <begin position="35"/>
        <end position="69"/>
    </location>
</feature>
<accession>A0A7S4QIF6</accession>
<keyword evidence="2" id="KW-0732">Signal</keyword>
<evidence type="ECO:0000256" key="2">
    <source>
        <dbReference type="SAM" id="SignalP"/>
    </source>
</evidence>
<evidence type="ECO:0000256" key="1">
    <source>
        <dbReference type="SAM" id="MobiDB-lite"/>
    </source>
</evidence>
<organism evidence="3">
    <name type="scientific">Ditylum brightwellii</name>
    <dbReference type="NCBI Taxonomy" id="49249"/>
    <lineage>
        <taxon>Eukaryota</taxon>
        <taxon>Sar</taxon>
        <taxon>Stramenopiles</taxon>
        <taxon>Ochrophyta</taxon>
        <taxon>Bacillariophyta</taxon>
        <taxon>Mediophyceae</taxon>
        <taxon>Lithodesmiophycidae</taxon>
        <taxon>Lithodesmiales</taxon>
        <taxon>Lithodesmiaceae</taxon>
        <taxon>Ditylum</taxon>
    </lineage>
</organism>
<sequence>MVSLSNFLLALLVFSMSLTGLTADDTVKTRDGTYNHSGHKYHRSKNQRVLRSGKKGSGGKKGGCGKKGSTCTSAMPTVMPIVALTGPPVLFSFPTVSPSVAPTKPPSKITNEEVLIEVPPTLKI</sequence>